<dbReference type="Pfam" id="PF13730">
    <property type="entry name" value="HTH_36"/>
    <property type="match status" value="1"/>
</dbReference>
<feature type="compositionally biased region" description="Basic and acidic residues" evidence="1">
    <location>
        <begin position="127"/>
        <end position="144"/>
    </location>
</feature>
<dbReference type="Proteomes" id="UP000563094">
    <property type="component" value="Unassembled WGS sequence"/>
</dbReference>
<gene>
    <name evidence="2" type="ORF">FHS90_001824</name>
</gene>
<keyword evidence="3" id="KW-1185">Reference proteome</keyword>
<reference evidence="2 3" key="1">
    <citation type="submission" date="2020-08" db="EMBL/GenBank/DDBJ databases">
        <title>Genomic Encyclopedia of Type Strains, Phase IV (KMG-IV): sequencing the most valuable type-strain genomes for metagenomic binning, comparative biology and taxonomic classification.</title>
        <authorList>
            <person name="Goeker M."/>
        </authorList>
    </citation>
    <scope>NUCLEOTIDE SEQUENCE [LARGE SCALE GENOMIC DNA]</scope>
    <source>
        <strain evidence="2 3">DSM 29854</strain>
    </source>
</reference>
<evidence type="ECO:0000313" key="2">
    <source>
        <dbReference type="EMBL" id="MBA9077113.1"/>
    </source>
</evidence>
<dbReference type="AlphaFoldDB" id="A0A839GHJ5"/>
<accession>A0A839GHJ5</accession>
<dbReference type="RefSeq" id="WP_182512748.1">
    <property type="nucleotide sequence ID" value="NZ_JACJIQ010000006.1"/>
</dbReference>
<comment type="caution">
    <text evidence="2">The sequence shown here is derived from an EMBL/GenBank/DDBJ whole genome shotgun (WGS) entry which is preliminary data.</text>
</comment>
<evidence type="ECO:0000256" key="1">
    <source>
        <dbReference type="SAM" id="MobiDB-lite"/>
    </source>
</evidence>
<organism evidence="2 3">
    <name type="scientific">Rufibacter quisquiliarum</name>
    <dbReference type="NCBI Taxonomy" id="1549639"/>
    <lineage>
        <taxon>Bacteria</taxon>
        <taxon>Pseudomonadati</taxon>
        <taxon>Bacteroidota</taxon>
        <taxon>Cytophagia</taxon>
        <taxon>Cytophagales</taxon>
        <taxon>Hymenobacteraceae</taxon>
        <taxon>Rufibacter</taxon>
    </lineage>
</organism>
<dbReference type="EMBL" id="JACJIQ010000006">
    <property type="protein sequence ID" value="MBA9077113.1"/>
    <property type="molecule type" value="Genomic_DNA"/>
</dbReference>
<feature type="region of interest" description="Disordered" evidence="1">
    <location>
        <begin position="221"/>
        <end position="247"/>
    </location>
</feature>
<evidence type="ECO:0008006" key="4">
    <source>
        <dbReference type="Google" id="ProtNLM"/>
    </source>
</evidence>
<evidence type="ECO:0000313" key="3">
    <source>
        <dbReference type="Proteomes" id="UP000563094"/>
    </source>
</evidence>
<feature type="region of interest" description="Disordered" evidence="1">
    <location>
        <begin position="114"/>
        <end position="156"/>
    </location>
</feature>
<name>A0A839GHJ5_9BACT</name>
<protein>
    <recommendedName>
        <fullName evidence="4">Helix-turn-helix domain-containing protein</fullName>
    </recommendedName>
</protein>
<sequence>MVDIKRPSNKSVLPAAVRFDERLLDGEKLLNAEIVALCGRNGFCWPKNKYLAELYGKTTKTISRGISKLSKLGYVEVKVSPLPFDRREIHLLPLPGTPESGGLDTQVQGVGHPCSQSLPSLYIGKMNDNKNDKRERGTPARTEKSNPSFAARSVPTVDQVRQEMGLLPAEMVKDLDLTAESQMFHNYYQSKGWMVGLNEMRDMHAAVKGWILKAHRFNHRKDADRKPTQGRSVRANHDIPDYQGTGF</sequence>
<proteinExistence type="predicted"/>